<name>A0AAV7GZ63_DENCH</name>
<accession>A0AAV7GZ63</accession>
<sequence>MADKSAQDDVNRQSLEGSKSVGEGGQKDWSGDRARKDCSQQATMVRKTVVWRWRSKGLKSVGDGGQQDRSLETEVGRTVVGRQRWLERLFFHLCFSSLSPLSPKVPDSLFRAAIPVFPIVNPQRKGEGHSHPLQAKYGSAETANQLEDDNRVVFPDVRADLGNEIR</sequence>
<keyword evidence="3" id="KW-1185">Reference proteome</keyword>
<evidence type="ECO:0000313" key="3">
    <source>
        <dbReference type="Proteomes" id="UP000775213"/>
    </source>
</evidence>
<dbReference type="AlphaFoldDB" id="A0AAV7GZ63"/>
<feature type="region of interest" description="Disordered" evidence="1">
    <location>
        <begin position="1"/>
        <end position="41"/>
    </location>
</feature>
<dbReference type="EMBL" id="JAGFBR010000009">
    <property type="protein sequence ID" value="KAH0461350.1"/>
    <property type="molecule type" value="Genomic_DNA"/>
</dbReference>
<proteinExistence type="predicted"/>
<evidence type="ECO:0000256" key="1">
    <source>
        <dbReference type="SAM" id="MobiDB-lite"/>
    </source>
</evidence>
<organism evidence="2 3">
    <name type="scientific">Dendrobium chrysotoxum</name>
    <name type="common">Orchid</name>
    <dbReference type="NCBI Taxonomy" id="161865"/>
    <lineage>
        <taxon>Eukaryota</taxon>
        <taxon>Viridiplantae</taxon>
        <taxon>Streptophyta</taxon>
        <taxon>Embryophyta</taxon>
        <taxon>Tracheophyta</taxon>
        <taxon>Spermatophyta</taxon>
        <taxon>Magnoliopsida</taxon>
        <taxon>Liliopsida</taxon>
        <taxon>Asparagales</taxon>
        <taxon>Orchidaceae</taxon>
        <taxon>Epidendroideae</taxon>
        <taxon>Malaxideae</taxon>
        <taxon>Dendrobiinae</taxon>
        <taxon>Dendrobium</taxon>
    </lineage>
</organism>
<feature type="compositionally biased region" description="Basic and acidic residues" evidence="1">
    <location>
        <begin position="1"/>
        <end position="11"/>
    </location>
</feature>
<protein>
    <submittedName>
        <fullName evidence="2">Uncharacterized protein</fullName>
    </submittedName>
</protein>
<gene>
    <name evidence="2" type="ORF">IEQ34_008925</name>
</gene>
<dbReference type="Proteomes" id="UP000775213">
    <property type="component" value="Unassembled WGS sequence"/>
</dbReference>
<reference evidence="2 3" key="1">
    <citation type="journal article" date="2021" name="Hortic Res">
        <title>Chromosome-scale assembly of the Dendrobium chrysotoxum genome enhances the understanding of orchid evolution.</title>
        <authorList>
            <person name="Zhang Y."/>
            <person name="Zhang G.Q."/>
            <person name="Zhang D."/>
            <person name="Liu X.D."/>
            <person name="Xu X.Y."/>
            <person name="Sun W.H."/>
            <person name="Yu X."/>
            <person name="Zhu X."/>
            <person name="Wang Z.W."/>
            <person name="Zhao X."/>
            <person name="Zhong W.Y."/>
            <person name="Chen H."/>
            <person name="Yin W.L."/>
            <person name="Huang T."/>
            <person name="Niu S.C."/>
            <person name="Liu Z.J."/>
        </authorList>
    </citation>
    <scope>NUCLEOTIDE SEQUENCE [LARGE SCALE GENOMIC DNA]</scope>
    <source>
        <strain evidence="2">Lindl</strain>
    </source>
</reference>
<comment type="caution">
    <text evidence="2">The sequence shown here is derived from an EMBL/GenBank/DDBJ whole genome shotgun (WGS) entry which is preliminary data.</text>
</comment>
<evidence type="ECO:0000313" key="2">
    <source>
        <dbReference type="EMBL" id="KAH0461350.1"/>
    </source>
</evidence>
<feature type="compositionally biased region" description="Basic and acidic residues" evidence="1">
    <location>
        <begin position="25"/>
        <end position="38"/>
    </location>
</feature>